<dbReference type="Proteomes" id="UP001356427">
    <property type="component" value="Unassembled WGS sequence"/>
</dbReference>
<feature type="domain" description="FIIND" evidence="3">
    <location>
        <begin position="1"/>
        <end position="88"/>
    </location>
</feature>
<comment type="subcellular location">
    <subcellularLocation>
        <location evidence="1">Cytoplasm</location>
        <location evidence="1">Cytosol</location>
    </subcellularLocation>
</comment>
<feature type="non-terminal residue" evidence="4">
    <location>
        <position position="1"/>
    </location>
</feature>
<dbReference type="PROSITE" id="PS51830">
    <property type="entry name" value="FIIND"/>
    <property type="match status" value="1"/>
</dbReference>
<dbReference type="GO" id="GO:0005829">
    <property type="term" value="C:cytosol"/>
    <property type="evidence" value="ECO:0007669"/>
    <property type="project" value="UniProtKB-SubCell"/>
</dbReference>
<proteinExistence type="predicted"/>
<keyword evidence="5" id="KW-1185">Reference proteome</keyword>
<dbReference type="AlphaFoldDB" id="A0AAN8KZG3"/>
<evidence type="ECO:0000313" key="4">
    <source>
        <dbReference type="EMBL" id="KAK6300938.1"/>
    </source>
</evidence>
<evidence type="ECO:0000259" key="3">
    <source>
        <dbReference type="PROSITE" id="PS51830"/>
    </source>
</evidence>
<keyword evidence="2" id="KW-0963">Cytoplasm</keyword>
<dbReference type="EMBL" id="JAGTTL010000027">
    <property type="protein sequence ID" value="KAK6300938.1"/>
    <property type="molecule type" value="Genomic_DNA"/>
</dbReference>
<dbReference type="Pfam" id="PF23679">
    <property type="entry name" value="UPA-FIIND"/>
    <property type="match status" value="1"/>
</dbReference>
<evidence type="ECO:0000313" key="5">
    <source>
        <dbReference type="Proteomes" id="UP001356427"/>
    </source>
</evidence>
<organism evidence="4 5">
    <name type="scientific">Coregonus suidteri</name>
    <dbReference type="NCBI Taxonomy" id="861788"/>
    <lineage>
        <taxon>Eukaryota</taxon>
        <taxon>Metazoa</taxon>
        <taxon>Chordata</taxon>
        <taxon>Craniata</taxon>
        <taxon>Vertebrata</taxon>
        <taxon>Euteleostomi</taxon>
        <taxon>Actinopterygii</taxon>
        <taxon>Neopterygii</taxon>
        <taxon>Teleostei</taxon>
        <taxon>Protacanthopterygii</taxon>
        <taxon>Salmoniformes</taxon>
        <taxon>Salmonidae</taxon>
        <taxon>Coregoninae</taxon>
        <taxon>Coregonus</taxon>
    </lineage>
</organism>
<gene>
    <name evidence="4" type="ORF">J4Q44_G00290360</name>
</gene>
<protein>
    <recommendedName>
        <fullName evidence="3">FIIND domain-containing protein</fullName>
    </recommendedName>
</protein>
<dbReference type="InterPro" id="IPR025307">
    <property type="entry name" value="FIIND_dom"/>
</dbReference>
<evidence type="ECO:0000256" key="1">
    <source>
        <dbReference type="ARBA" id="ARBA00004514"/>
    </source>
</evidence>
<name>A0AAN8KZG3_9TELE</name>
<evidence type="ECO:0000256" key="2">
    <source>
        <dbReference type="ARBA" id="ARBA00022490"/>
    </source>
</evidence>
<comment type="caution">
    <text evidence="4">The sequence shown here is derived from an EMBL/GenBank/DDBJ whole genome shotgun (WGS) entry which is preliminary data.</text>
</comment>
<reference evidence="4 5" key="1">
    <citation type="submission" date="2021-04" db="EMBL/GenBank/DDBJ databases">
        <authorList>
            <person name="De Guttry C."/>
            <person name="Zahm M."/>
            <person name="Klopp C."/>
            <person name="Cabau C."/>
            <person name="Louis A."/>
            <person name="Berthelot C."/>
            <person name="Parey E."/>
            <person name="Roest Crollius H."/>
            <person name="Montfort J."/>
            <person name="Robinson-Rechavi M."/>
            <person name="Bucao C."/>
            <person name="Bouchez O."/>
            <person name="Gislard M."/>
            <person name="Lluch J."/>
            <person name="Milhes M."/>
            <person name="Lampietro C."/>
            <person name="Lopez Roques C."/>
            <person name="Donnadieu C."/>
            <person name="Braasch I."/>
            <person name="Desvignes T."/>
            <person name="Postlethwait J."/>
            <person name="Bobe J."/>
            <person name="Wedekind C."/>
            <person name="Guiguen Y."/>
        </authorList>
    </citation>
    <scope>NUCLEOTIDE SEQUENCE [LARGE SCALE GENOMIC DNA]</scope>
    <source>
        <strain evidence="4">Cs_M1</strain>
        <tissue evidence="4">Blood</tissue>
    </source>
</reference>
<sequence length="88" mass="10030">SKHLCCLFHRPSDDPELESVLHVLLLPRNVVLMKVQEERARRNGLRETFIETTSDCELTPDQTYSLSTDGYHQVTPKVVMVNSSTSTE</sequence>
<accession>A0AAN8KZG3</accession>